<dbReference type="GeneID" id="35603496"/>
<dbReference type="Pfam" id="PF00244">
    <property type="entry name" value="14-3-3"/>
    <property type="match status" value="1"/>
</dbReference>
<feature type="compositionally biased region" description="Polar residues" evidence="2">
    <location>
        <begin position="321"/>
        <end position="344"/>
    </location>
</feature>
<feature type="compositionally biased region" description="Low complexity" evidence="2">
    <location>
        <begin position="365"/>
        <end position="374"/>
    </location>
</feature>
<organism evidence="4 5">
    <name type="scientific">Ramularia collo-cygni</name>
    <dbReference type="NCBI Taxonomy" id="112498"/>
    <lineage>
        <taxon>Eukaryota</taxon>
        <taxon>Fungi</taxon>
        <taxon>Dikarya</taxon>
        <taxon>Ascomycota</taxon>
        <taxon>Pezizomycotina</taxon>
        <taxon>Dothideomycetes</taxon>
        <taxon>Dothideomycetidae</taxon>
        <taxon>Mycosphaerellales</taxon>
        <taxon>Mycosphaerellaceae</taxon>
        <taxon>Ramularia</taxon>
    </lineage>
</organism>
<dbReference type="PRINTS" id="PR00305">
    <property type="entry name" value="1433ZETA"/>
</dbReference>
<dbReference type="Gene3D" id="1.20.190.20">
    <property type="entry name" value="14-3-3 domain"/>
    <property type="match status" value="1"/>
</dbReference>
<sequence>MAAKLRASLYHVFCLFHNHPPINSRSPQSGSPSSSTKASKDVNGTQVKGSSPRKGDEAGESRRRPGKAALRDAIPSMVSEASYVTNPYASGQTPPPGLFLPAEARRTPTRPPGLPKINIAASQAAATFLLPPLNFLPMVREHFTTAQHLASNLLSPTHALRLSVALEHAAFLWDCAKEYERARKLARRAIREVYSSSDGLDDDEFADASALVQALSGIVKRGSNESTPVKPEDTPAPQPVAAKTVHRVPRKPVPPPPETKPKQHTIDRTISVSPEANRRKGTRTAAQTQQIPVRASTRTPERLSTVPEVGESTDEAARSVTHATFSAPASHQGTVSPPTSRQPTVSPPITRLSSRGSRREHRSGRTSSTASASDKATKRKIVEQAEQDLIRRQSQSNRSGSRSTDTKVRRRKSSEKRSEASNGTARHQEDSDVKRRRSGSNASGGSQPHSRQATPPEGLSTKRSGNKGVNQTKRARRKEARQKAAAAAASIASDESLATQIKISPVSDKQHHPLPPTPAPLVPPHSRLPPTRPLPSPPTHQIPATVQTEIRTSPSRPLPPLPNGKLPAPTLQYSRSPEKRTSVPPSYTRSPPRVTEQAKYSTTRTAREAPSRRTTVSERKSPPVDERRDAILRTLEIISAVSRGFVTTRHSSSRAGRMRVV</sequence>
<dbReference type="STRING" id="112498.A0A2D3VK52"/>
<dbReference type="RefSeq" id="XP_023629418.1">
    <property type="nucleotide sequence ID" value="XM_023773650.1"/>
</dbReference>
<evidence type="ECO:0000313" key="4">
    <source>
        <dbReference type="EMBL" id="CZT22694.1"/>
    </source>
</evidence>
<proteinExistence type="inferred from homology"/>
<feature type="compositionally biased region" description="Basic and acidic residues" evidence="2">
    <location>
        <begin position="53"/>
        <end position="63"/>
    </location>
</feature>
<reference evidence="4 5" key="1">
    <citation type="submission" date="2016-03" db="EMBL/GenBank/DDBJ databases">
        <authorList>
            <person name="Ploux O."/>
        </authorList>
    </citation>
    <scope>NUCLEOTIDE SEQUENCE [LARGE SCALE GENOMIC DNA]</scope>
    <source>
        <strain evidence="4 5">URUG2</strain>
    </source>
</reference>
<evidence type="ECO:0000256" key="2">
    <source>
        <dbReference type="SAM" id="MobiDB-lite"/>
    </source>
</evidence>
<feature type="region of interest" description="Disordered" evidence="2">
    <location>
        <begin position="222"/>
        <end position="627"/>
    </location>
</feature>
<feature type="domain" description="14-3-3" evidence="3">
    <location>
        <begin position="141"/>
        <end position="216"/>
    </location>
</feature>
<dbReference type="SUPFAM" id="SSF48445">
    <property type="entry name" value="14-3-3 protein"/>
    <property type="match status" value="1"/>
</dbReference>
<evidence type="ECO:0000259" key="3">
    <source>
        <dbReference type="Pfam" id="PF00244"/>
    </source>
</evidence>
<evidence type="ECO:0000256" key="1">
    <source>
        <dbReference type="ARBA" id="ARBA00006141"/>
    </source>
</evidence>
<dbReference type="OrthoDB" id="5370350at2759"/>
<dbReference type="InterPro" id="IPR036815">
    <property type="entry name" value="14-3-3_dom_sf"/>
</dbReference>
<gene>
    <name evidence="4" type="ORF">RCC_08399</name>
</gene>
<dbReference type="InterPro" id="IPR000308">
    <property type="entry name" value="14-3-3"/>
</dbReference>
<dbReference type="InterPro" id="IPR023410">
    <property type="entry name" value="14-3-3_domain"/>
</dbReference>
<protein>
    <recommendedName>
        <fullName evidence="3">14-3-3 domain-containing protein</fullName>
    </recommendedName>
</protein>
<feature type="compositionally biased region" description="Basic and acidic residues" evidence="2">
    <location>
        <begin position="605"/>
        <end position="627"/>
    </location>
</feature>
<feature type="compositionally biased region" description="Basic and acidic residues" evidence="2">
    <location>
        <begin position="380"/>
        <end position="391"/>
    </location>
</feature>
<dbReference type="Proteomes" id="UP000225277">
    <property type="component" value="Unassembled WGS sequence"/>
</dbReference>
<feature type="compositionally biased region" description="Pro residues" evidence="2">
    <location>
        <begin position="513"/>
        <end position="540"/>
    </location>
</feature>
<keyword evidence="5" id="KW-1185">Reference proteome</keyword>
<dbReference type="AlphaFoldDB" id="A0A2D3VK52"/>
<name>A0A2D3VK52_9PEZI</name>
<accession>A0A2D3VK52</accession>
<evidence type="ECO:0000313" key="5">
    <source>
        <dbReference type="Proteomes" id="UP000225277"/>
    </source>
</evidence>
<comment type="similarity">
    <text evidence="1">Belongs to the 14-3-3 family.</text>
</comment>
<feature type="compositionally biased region" description="Low complexity" evidence="2">
    <location>
        <begin position="24"/>
        <end position="37"/>
    </location>
</feature>
<feature type="region of interest" description="Disordered" evidence="2">
    <location>
        <begin position="21"/>
        <end position="72"/>
    </location>
</feature>
<feature type="compositionally biased region" description="Low complexity" evidence="2">
    <location>
        <begin position="392"/>
        <end position="403"/>
    </location>
</feature>
<dbReference type="EMBL" id="FJUY01000014">
    <property type="protein sequence ID" value="CZT22694.1"/>
    <property type="molecule type" value="Genomic_DNA"/>
</dbReference>
<feature type="compositionally biased region" description="Polar residues" evidence="2">
    <location>
        <begin position="461"/>
        <end position="472"/>
    </location>
</feature>